<comment type="catalytic activity">
    <reaction evidence="4 5">
        <text>tRNA(His) + L-histidine + ATP = L-histidyl-tRNA(His) + AMP + diphosphate + H(+)</text>
        <dbReference type="Rhea" id="RHEA:17313"/>
        <dbReference type="Rhea" id="RHEA-COMP:9665"/>
        <dbReference type="Rhea" id="RHEA-COMP:9689"/>
        <dbReference type="ChEBI" id="CHEBI:15378"/>
        <dbReference type="ChEBI" id="CHEBI:30616"/>
        <dbReference type="ChEBI" id="CHEBI:33019"/>
        <dbReference type="ChEBI" id="CHEBI:57595"/>
        <dbReference type="ChEBI" id="CHEBI:78442"/>
        <dbReference type="ChEBI" id="CHEBI:78527"/>
        <dbReference type="ChEBI" id="CHEBI:456215"/>
        <dbReference type="EC" id="6.1.1.21"/>
    </reaction>
</comment>
<dbReference type="STRING" id="1798692.A3G00_03055"/>
<evidence type="ECO:0000256" key="1">
    <source>
        <dbReference type="ARBA" id="ARBA00008226"/>
    </source>
</evidence>
<dbReference type="EMBL" id="MFQN01000003">
    <property type="protein sequence ID" value="OGH75758.1"/>
    <property type="molecule type" value="Genomic_DNA"/>
</dbReference>
<evidence type="ECO:0000256" key="5">
    <source>
        <dbReference type="HAMAP-Rule" id="MF_00127"/>
    </source>
</evidence>
<evidence type="ECO:0000313" key="9">
    <source>
        <dbReference type="Proteomes" id="UP000178347"/>
    </source>
</evidence>
<keyword evidence="5 8" id="KW-0436">Ligase</keyword>
<dbReference type="InterPro" id="IPR004154">
    <property type="entry name" value="Anticodon-bd"/>
</dbReference>
<comment type="subunit">
    <text evidence="5">Homodimer.</text>
</comment>
<dbReference type="AlphaFoldDB" id="A0A1F6MW73"/>
<dbReference type="PANTHER" id="PTHR43707">
    <property type="entry name" value="HISTIDYL-TRNA SYNTHETASE"/>
    <property type="match status" value="1"/>
</dbReference>
<evidence type="ECO:0000256" key="6">
    <source>
        <dbReference type="PIRSR" id="PIRSR001549-1"/>
    </source>
</evidence>
<keyword evidence="2 5" id="KW-0547">Nucleotide-binding</keyword>
<dbReference type="Proteomes" id="UP000178347">
    <property type="component" value="Unassembled WGS sequence"/>
</dbReference>
<dbReference type="Pfam" id="PF13393">
    <property type="entry name" value="tRNA-synt_His"/>
    <property type="match status" value="2"/>
</dbReference>
<keyword evidence="5" id="KW-0963">Cytoplasm</keyword>
<feature type="binding site" evidence="6">
    <location>
        <begin position="73"/>
        <end position="75"/>
    </location>
    <ligand>
        <name>L-histidine</name>
        <dbReference type="ChEBI" id="CHEBI:57595"/>
    </ligand>
</feature>
<feature type="binding site" evidence="6">
    <location>
        <position position="248"/>
    </location>
    <ligand>
        <name>L-histidine</name>
        <dbReference type="ChEBI" id="CHEBI:57595"/>
    </ligand>
</feature>
<feature type="binding site" evidence="6">
    <location>
        <begin position="252"/>
        <end position="253"/>
    </location>
    <ligand>
        <name>L-histidine</name>
        <dbReference type="ChEBI" id="CHEBI:57595"/>
    </ligand>
</feature>
<organism evidence="8 9">
    <name type="scientific">Candidatus Magasanikbacteria bacterium RIFCSPLOWO2_12_FULL_43_12</name>
    <dbReference type="NCBI Taxonomy" id="1798692"/>
    <lineage>
        <taxon>Bacteria</taxon>
        <taxon>Candidatus Magasanikiibacteriota</taxon>
    </lineage>
</organism>
<dbReference type="EC" id="6.1.1.21" evidence="5"/>
<evidence type="ECO:0000256" key="3">
    <source>
        <dbReference type="ARBA" id="ARBA00023146"/>
    </source>
</evidence>
<keyword evidence="5" id="KW-0648">Protein biosynthesis</keyword>
<feature type="binding site" evidence="6">
    <location>
        <position position="104"/>
    </location>
    <ligand>
        <name>L-histidine</name>
        <dbReference type="ChEBI" id="CHEBI:57595"/>
    </ligand>
</feature>
<dbReference type="Gene3D" id="3.40.50.800">
    <property type="entry name" value="Anticodon-binding domain"/>
    <property type="match status" value="1"/>
</dbReference>
<dbReference type="InterPro" id="IPR015807">
    <property type="entry name" value="His-tRNA-ligase"/>
</dbReference>
<evidence type="ECO:0000313" key="8">
    <source>
        <dbReference type="EMBL" id="OGH75758.1"/>
    </source>
</evidence>
<feature type="binding site" evidence="6">
    <location>
        <position position="118"/>
    </location>
    <ligand>
        <name>L-histidine</name>
        <dbReference type="ChEBI" id="CHEBI:57595"/>
    </ligand>
</feature>
<dbReference type="GO" id="GO:0004821">
    <property type="term" value="F:histidine-tRNA ligase activity"/>
    <property type="evidence" value="ECO:0007669"/>
    <property type="project" value="UniProtKB-UniRule"/>
</dbReference>
<dbReference type="Gene3D" id="3.30.930.10">
    <property type="entry name" value="Bira Bifunctional Protein, Domain 2"/>
    <property type="match status" value="1"/>
</dbReference>
<gene>
    <name evidence="5" type="primary">hisS</name>
    <name evidence="8" type="ORF">A3G00_03055</name>
</gene>
<dbReference type="HAMAP" id="MF_00127">
    <property type="entry name" value="His_tRNA_synth"/>
    <property type="match status" value="1"/>
</dbReference>
<accession>A0A1F6MW73</accession>
<dbReference type="GO" id="GO:0005737">
    <property type="term" value="C:cytoplasm"/>
    <property type="evidence" value="ECO:0007669"/>
    <property type="project" value="UniProtKB-SubCell"/>
</dbReference>
<reference evidence="8 9" key="1">
    <citation type="journal article" date="2016" name="Nat. Commun.">
        <title>Thousands of microbial genomes shed light on interconnected biogeochemical processes in an aquifer system.</title>
        <authorList>
            <person name="Anantharaman K."/>
            <person name="Brown C.T."/>
            <person name="Hug L.A."/>
            <person name="Sharon I."/>
            <person name="Castelle C.J."/>
            <person name="Probst A.J."/>
            <person name="Thomas B.C."/>
            <person name="Singh A."/>
            <person name="Wilkins M.J."/>
            <person name="Karaoz U."/>
            <person name="Brodie E.L."/>
            <person name="Williams K.H."/>
            <person name="Hubbard S.S."/>
            <person name="Banfield J.F."/>
        </authorList>
    </citation>
    <scope>NUCLEOTIDE SEQUENCE [LARGE SCALE GENOMIC DNA]</scope>
</reference>
<evidence type="ECO:0000256" key="2">
    <source>
        <dbReference type="ARBA" id="ARBA00022741"/>
    </source>
</evidence>
<dbReference type="InterPro" id="IPR045864">
    <property type="entry name" value="aa-tRNA-synth_II/BPL/LPL"/>
</dbReference>
<dbReference type="InterPro" id="IPR036621">
    <property type="entry name" value="Anticodon-bd_dom_sf"/>
</dbReference>
<sequence>MKDVLPKDWPHWKKIYHTAEGIAEAYGFGYLETPVLEEASLFIRSIGRGTDIIDKEMYVFEDRDGTRVGMRPEFTAGAVRAYISHGMHTLPQPVKLWSFGQLFRHDRPQAGRYRQLHQFNCESFGAHDPAVDAELIVVAYNFLRDLGIETTVQMNSIGTPEDRQNYLVELTGYLRIKRSYLCEDCKKRITRNPLRALDCKNESCRPTLEEAPQIVDWLSEASKNYFMKVLEFLDELEAPYTLKPTLVRGLDYYTETVFEIYEDSVVEGQQSALCGGGRYDLLVGELGGPPTPACGFALGVERVMTILRRKAEENKDKVEKPVGGVFFAHLGEQARRRTLKMIEDLRRDGVVLHHSLGKTALKAQLELADKFGVAYTLILGQKEVQDGTIIIRDMESGIQEIVDQKKLKSELEKKTRV</sequence>
<dbReference type="SUPFAM" id="SSF52954">
    <property type="entry name" value="Class II aaRS ABD-related"/>
    <property type="match status" value="1"/>
</dbReference>
<dbReference type="InterPro" id="IPR041715">
    <property type="entry name" value="HisRS-like_core"/>
</dbReference>
<feature type="binding site" evidence="6">
    <location>
        <position position="122"/>
    </location>
    <ligand>
        <name>L-histidine</name>
        <dbReference type="ChEBI" id="CHEBI:57595"/>
    </ligand>
</feature>
<comment type="caution">
    <text evidence="8">The sequence shown here is derived from an EMBL/GenBank/DDBJ whole genome shotgun (WGS) entry which is preliminary data.</text>
</comment>
<dbReference type="PANTHER" id="PTHR43707:SF1">
    <property type="entry name" value="HISTIDINE--TRNA LIGASE, MITOCHONDRIAL-RELATED"/>
    <property type="match status" value="1"/>
</dbReference>
<dbReference type="CDD" id="cd00773">
    <property type="entry name" value="HisRS-like_core"/>
    <property type="match status" value="1"/>
</dbReference>
<dbReference type="NCBIfam" id="TIGR00442">
    <property type="entry name" value="hisS"/>
    <property type="match status" value="1"/>
</dbReference>
<proteinExistence type="inferred from homology"/>
<evidence type="ECO:0000256" key="4">
    <source>
        <dbReference type="ARBA" id="ARBA00047639"/>
    </source>
</evidence>
<dbReference type="InterPro" id="IPR004516">
    <property type="entry name" value="HisRS/HisZ"/>
</dbReference>
<feature type="domain" description="Aminoacyl-transfer RNA synthetases class-II family profile" evidence="7">
    <location>
        <begin position="22"/>
        <end position="321"/>
    </location>
</feature>
<comment type="subcellular location">
    <subcellularLocation>
        <location evidence="5">Cytoplasm</location>
    </subcellularLocation>
</comment>
<evidence type="ECO:0000259" key="7">
    <source>
        <dbReference type="PROSITE" id="PS50862"/>
    </source>
</evidence>
<keyword evidence="3 5" id="KW-0030">Aminoacyl-tRNA synthetase</keyword>
<dbReference type="InterPro" id="IPR006195">
    <property type="entry name" value="aa-tRNA-synth_II"/>
</dbReference>
<name>A0A1F6MW73_9BACT</name>
<comment type="similarity">
    <text evidence="1 5">Belongs to the class-II aminoacyl-tRNA synthetase family.</text>
</comment>
<dbReference type="GO" id="GO:0006427">
    <property type="term" value="P:histidyl-tRNA aminoacylation"/>
    <property type="evidence" value="ECO:0007669"/>
    <property type="project" value="UniProtKB-UniRule"/>
</dbReference>
<protein>
    <recommendedName>
        <fullName evidence="5">Histidine--tRNA ligase</fullName>
        <ecNumber evidence="5">6.1.1.21</ecNumber>
    </recommendedName>
    <alternativeName>
        <fullName evidence="5">Histidyl-tRNA synthetase</fullName>
        <shortName evidence="5">HisRS</shortName>
    </alternativeName>
</protein>
<dbReference type="PIRSF" id="PIRSF001549">
    <property type="entry name" value="His-tRNA_synth"/>
    <property type="match status" value="1"/>
</dbReference>
<dbReference type="SUPFAM" id="SSF55681">
    <property type="entry name" value="Class II aaRS and biotin synthetases"/>
    <property type="match status" value="1"/>
</dbReference>
<keyword evidence="5" id="KW-0067">ATP-binding</keyword>
<dbReference type="Pfam" id="PF03129">
    <property type="entry name" value="HGTP_anticodon"/>
    <property type="match status" value="1"/>
</dbReference>
<dbReference type="GO" id="GO:0005524">
    <property type="term" value="F:ATP binding"/>
    <property type="evidence" value="ECO:0007669"/>
    <property type="project" value="UniProtKB-UniRule"/>
</dbReference>
<dbReference type="PROSITE" id="PS50862">
    <property type="entry name" value="AA_TRNA_LIGASE_II"/>
    <property type="match status" value="1"/>
</dbReference>